<accession>A0ABD1YWE0</accession>
<dbReference type="EMBL" id="JBHFFA010000003">
    <property type="protein sequence ID" value="KAL2634795.1"/>
    <property type="molecule type" value="Genomic_DNA"/>
</dbReference>
<sequence>MTKFVQAETSPRNQHGSIETRVEVFRLKVLEQRTDQTGNGGRVVLLESVERWALARCKNLYVRNCVPNSV</sequence>
<organism evidence="1 2">
    <name type="scientific">Riccia fluitans</name>
    <dbReference type="NCBI Taxonomy" id="41844"/>
    <lineage>
        <taxon>Eukaryota</taxon>
        <taxon>Viridiplantae</taxon>
        <taxon>Streptophyta</taxon>
        <taxon>Embryophyta</taxon>
        <taxon>Marchantiophyta</taxon>
        <taxon>Marchantiopsida</taxon>
        <taxon>Marchantiidae</taxon>
        <taxon>Marchantiales</taxon>
        <taxon>Ricciaceae</taxon>
        <taxon>Riccia</taxon>
    </lineage>
</organism>
<evidence type="ECO:0000313" key="2">
    <source>
        <dbReference type="Proteomes" id="UP001605036"/>
    </source>
</evidence>
<reference evidence="1 2" key="1">
    <citation type="submission" date="2024-09" db="EMBL/GenBank/DDBJ databases">
        <title>Chromosome-scale assembly of Riccia fluitans.</title>
        <authorList>
            <person name="Paukszto L."/>
            <person name="Sawicki J."/>
            <person name="Karawczyk K."/>
            <person name="Piernik-Szablinska J."/>
            <person name="Szczecinska M."/>
            <person name="Mazdziarz M."/>
        </authorList>
    </citation>
    <scope>NUCLEOTIDE SEQUENCE [LARGE SCALE GENOMIC DNA]</scope>
    <source>
        <strain evidence="1">Rf_01</strain>
        <tissue evidence="1">Aerial parts of the thallus</tissue>
    </source>
</reference>
<gene>
    <name evidence="1" type="ORF">R1flu_006274</name>
</gene>
<proteinExistence type="predicted"/>
<comment type="caution">
    <text evidence="1">The sequence shown here is derived from an EMBL/GenBank/DDBJ whole genome shotgun (WGS) entry which is preliminary data.</text>
</comment>
<name>A0ABD1YWE0_9MARC</name>
<dbReference type="Proteomes" id="UP001605036">
    <property type="component" value="Unassembled WGS sequence"/>
</dbReference>
<evidence type="ECO:0000313" key="1">
    <source>
        <dbReference type="EMBL" id="KAL2634795.1"/>
    </source>
</evidence>
<dbReference type="AlphaFoldDB" id="A0ABD1YWE0"/>
<keyword evidence="2" id="KW-1185">Reference proteome</keyword>
<protein>
    <submittedName>
        <fullName evidence="1">Uncharacterized protein</fullName>
    </submittedName>
</protein>